<protein>
    <submittedName>
        <fullName evidence="1">Uncharacterized protein</fullName>
    </submittedName>
</protein>
<accession>A0A0C2TEH7</accession>
<dbReference type="InParanoid" id="A0A0C2TEH7"/>
<sequence length="251" mass="28033">MALQKSQGRISVNQFASLPPITLGDVTIPEVKRGPISTSITHHGVPLEEGCIITKSVRYTHQLARLVNAGDFGKEIEAVIEQGLKIIPYDDFRLDDSCNLVFLDPFVHVSLDLYGLIALTPSLQTVIQLINDVRSDNDRRQKAMNASGVKLPRSLNSFTDPEYELVVLHPEHLLPGGGVLTIYNRANNTYKQYVVSDDRCLRESVDPNSARLPPFRHDTQQRDGAGLVRGVNIFLVALNAEIKFRRYSRMA</sequence>
<dbReference type="HOGENOM" id="CLU_983433_0_0_1"/>
<dbReference type="EMBL" id="KN818243">
    <property type="protein sequence ID" value="KIL65244.1"/>
    <property type="molecule type" value="Genomic_DNA"/>
</dbReference>
<keyword evidence="2" id="KW-1185">Reference proteome</keyword>
<dbReference type="AlphaFoldDB" id="A0A0C2TEH7"/>
<dbReference type="Proteomes" id="UP000054549">
    <property type="component" value="Unassembled WGS sequence"/>
</dbReference>
<evidence type="ECO:0000313" key="1">
    <source>
        <dbReference type="EMBL" id="KIL65244.1"/>
    </source>
</evidence>
<dbReference type="STRING" id="946122.A0A0C2TEH7"/>
<reference evidence="1 2" key="1">
    <citation type="submission" date="2014-04" db="EMBL/GenBank/DDBJ databases">
        <title>Evolutionary Origins and Diversification of the Mycorrhizal Mutualists.</title>
        <authorList>
            <consortium name="DOE Joint Genome Institute"/>
            <consortium name="Mycorrhizal Genomics Consortium"/>
            <person name="Kohler A."/>
            <person name="Kuo A."/>
            <person name="Nagy L.G."/>
            <person name="Floudas D."/>
            <person name="Copeland A."/>
            <person name="Barry K.W."/>
            <person name="Cichocki N."/>
            <person name="Veneault-Fourrey C."/>
            <person name="LaButti K."/>
            <person name="Lindquist E.A."/>
            <person name="Lipzen A."/>
            <person name="Lundell T."/>
            <person name="Morin E."/>
            <person name="Murat C."/>
            <person name="Riley R."/>
            <person name="Ohm R."/>
            <person name="Sun H."/>
            <person name="Tunlid A."/>
            <person name="Henrissat B."/>
            <person name="Grigoriev I.V."/>
            <person name="Hibbett D.S."/>
            <person name="Martin F."/>
        </authorList>
    </citation>
    <scope>NUCLEOTIDE SEQUENCE [LARGE SCALE GENOMIC DNA]</scope>
    <source>
        <strain evidence="1 2">Koide BX008</strain>
    </source>
</reference>
<gene>
    <name evidence="1" type="ORF">M378DRAFT_534927</name>
</gene>
<evidence type="ECO:0000313" key="2">
    <source>
        <dbReference type="Proteomes" id="UP000054549"/>
    </source>
</evidence>
<dbReference type="OrthoDB" id="3216537at2759"/>
<name>A0A0C2TEH7_AMAMK</name>
<proteinExistence type="predicted"/>
<organism evidence="1 2">
    <name type="scientific">Amanita muscaria (strain Koide BX008)</name>
    <dbReference type="NCBI Taxonomy" id="946122"/>
    <lineage>
        <taxon>Eukaryota</taxon>
        <taxon>Fungi</taxon>
        <taxon>Dikarya</taxon>
        <taxon>Basidiomycota</taxon>
        <taxon>Agaricomycotina</taxon>
        <taxon>Agaricomycetes</taxon>
        <taxon>Agaricomycetidae</taxon>
        <taxon>Agaricales</taxon>
        <taxon>Pluteineae</taxon>
        <taxon>Amanitaceae</taxon>
        <taxon>Amanita</taxon>
    </lineage>
</organism>